<organism evidence="1 2">
    <name type="scientific">Fusarium decemcellulare</name>
    <dbReference type="NCBI Taxonomy" id="57161"/>
    <lineage>
        <taxon>Eukaryota</taxon>
        <taxon>Fungi</taxon>
        <taxon>Dikarya</taxon>
        <taxon>Ascomycota</taxon>
        <taxon>Pezizomycotina</taxon>
        <taxon>Sordariomycetes</taxon>
        <taxon>Hypocreomycetidae</taxon>
        <taxon>Hypocreales</taxon>
        <taxon>Nectriaceae</taxon>
        <taxon>Fusarium</taxon>
        <taxon>Fusarium decemcellulare species complex</taxon>
    </lineage>
</organism>
<dbReference type="EMBL" id="JANRMS010000764">
    <property type="protein sequence ID" value="KAJ3534705.1"/>
    <property type="molecule type" value="Genomic_DNA"/>
</dbReference>
<sequence length="292" mass="32256">MDGRRVETAYRTHISLAPLLLVLTPCKQHRRLCTNGTSILERQSEVPRQARTVGRRPPGADEPIASVSAAGVKTRAEWVRPTLTIQGWYSRNRLISDKTRKIPAPTRAISHGSCRQQRAPAFQLSLSCKRSIVHVRSTLLCKCVPECEVHLPLTLFLERRYAELLQPVCAGVESKLCNRRQFRAVAEGEAFHNPPDRPLRNPSSYPLCRILSLVVCLDSLDPNQANIVSFALTAALAVDSSARRFLNIVPSGGIPSLLLSSRRCPLQLAGSTDEILGSSLGQILHLAHRQIS</sequence>
<keyword evidence="2" id="KW-1185">Reference proteome</keyword>
<proteinExistence type="predicted"/>
<gene>
    <name evidence="1" type="ORF">NM208_g7433</name>
</gene>
<evidence type="ECO:0000313" key="1">
    <source>
        <dbReference type="EMBL" id="KAJ3534705.1"/>
    </source>
</evidence>
<name>A0ACC1S966_9HYPO</name>
<reference evidence="1" key="1">
    <citation type="submission" date="2022-08" db="EMBL/GenBank/DDBJ databases">
        <title>Genome Sequence of Fusarium decemcellulare.</title>
        <authorList>
            <person name="Buettner E."/>
        </authorList>
    </citation>
    <scope>NUCLEOTIDE SEQUENCE</scope>
    <source>
        <strain evidence="1">Babe19</strain>
    </source>
</reference>
<accession>A0ACC1S966</accession>
<dbReference type="Proteomes" id="UP001148629">
    <property type="component" value="Unassembled WGS sequence"/>
</dbReference>
<evidence type="ECO:0000313" key="2">
    <source>
        <dbReference type="Proteomes" id="UP001148629"/>
    </source>
</evidence>
<protein>
    <submittedName>
        <fullName evidence="1">Uncharacterized protein</fullName>
    </submittedName>
</protein>
<comment type="caution">
    <text evidence="1">The sequence shown here is derived from an EMBL/GenBank/DDBJ whole genome shotgun (WGS) entry which is preliminary data.</text>
</comment>